<dbReference type="EMBL" id="VICC01000001">
    <property type="protein sequence ID" value="TQD63284.1"/>
    <property type="molecule type" value="Genomic_DNA"/>
</dbReference>
<protein>
    <submittedName>
        <fullName evidence="5">DUF3566 domain-containing protein</fullName>
    </submittedName>
</protein>
<dbReference type="EMBL" id="JAMZMH010000006">
    <property type="protein sequence ID" value="MDT0248762.1"/>
    <property type="molecule type" value="Genomic_DNA"/>
</dbReference>
<keyword evidence="2" id="KW-0472">Membrane</keyword>
<evidence type="ECO:0000256" key="1">
    <source>
        <dbReference type="SAM" id="MobiDB-lite"/>
    </source>
</evidence>
<sequence>MSQPVSMSPDGGQSAGAASIVGGADASGSASGGKSKKSKKTIAGPRRVRLALTRVDPWSVMKASFLLSFAAGIMLIVATAVVWFMLDAMHVFSTIEELVKTVAGERSNTFSAIVAYLELPRALAVSTIVAVVDIVLVTALTTLGAFLYNITATLVGGIHLTLADE</sequence>
<name>A0A0X8K1M6_9ACTO</name>
<keyword evidence="2" id="KW-0812">Transmembrane</keyword>
<dbReference type="InterPro" id="IPR021949">
    <property type="entry name" value="DUF3566_TM"/>
</dbReference>
<organism evidence="5 6">
    <name type="scientific">Actinomyces oris</name>
    <dbReference type="NCBI Taxonomy" id="544580"/>
    <lineage>
        <taxon>Bacteria</taxon>
        <taxon>Bacillati</taxon>
        <taxon>Actinomycetota</taxon>
        <taxon>Actinomycetes</taxon>
        <taxon>Actinomycetales</taxon>
        <taxon>Actinomycetaceae</taxon>
        <taxon>Actinomyces</taxon>
    </lineage>
</organism>
<reference evidence="4" key="2">
    <citation type="submission" date="2022-06" db="EMBL/GenBank/DDBJ databases">
        <title>Draft Genome Sequences of Three Actinomyces oris Strains, Isolated from Healthy Human Feces.</title>
        <authorList>
            <person name="Ye Y."/>
            <person name="Liu C."/>
            <person name="Zhao J."/>
            <person name="Xu J."/>
            <person name="Huang H."/>
            <person name="Wang B."/>
            <person name="Wei J."/>
            <person name="Jing X."/>
        </authorList>
    </citation>
    <scope>NUCLEOTIDE SEQUENCE</scope>
    <source>
        <strain evidence="4">CNGBCC1803368</strain>
    </source>
</reference>
<accession>A0A0X8K1M6</accession>
<dbReference type="KEGG" id="aos:AXE84_04985"/>
<reference evidence="5 6" key="1">
    <citation type="submission" date="2019-06" db="EMBL/GenBank/DDBJ databases">
        <title>Draft genome sequence of Actinomyces oris CCUG 34288T.</title>
        <authorList>
            <person name="Salva-Serra F."/>
            <person name="Cardew S."/>
            <person name="Moore E."/>
        </authorList>
    </citation>
    <scope>NUCLEOTIDE SEQUENCE [LARGE SCALE GENOMIC DNA]</scope>
    <source>
        <strain evidence="5 6">CCUG 34288</strain>
    </source>
</reference>
<feature type="transmembrane region" description="Helical" evidence="2">
    <location>
        <begin position="64"/>
        <end position="86"/>
    </location>
</feature>
<proteinExistence type="predicted"/>
<feature type="compositionally biased region" description="Low complexity" evidence="1">
    <location>
        <begin position="11"/>
        <end position="33"/>
    </location>
</feature>
<evidence type="ECO:0000259" key="3">
    <source>
        <dbReference type="Pfam" id="PF12089"/>
    </source>
</evidence>
<evidence type="ECO:0000256" key="2">
    <source>
        <dbReference type="SAM" id="Phobius"/>
    </source>
</evidence>
<feature type="region of interest" description="Disordered" evidence="1">
    <location>
        <begin position="1"/>
        <end position="42"/>
    </location>
</feature>
<dbReference type="AlphaFoldDB" id="A0A0X8K1M6"/>
<comment type="caution">
    <text evidence="5">The sequence shown here is derived from an EMBL/GenBank/DDBJ whole genome shotgun (WGS) entry which is preliminary data.</text>
</comment>
<keyword evidence="2" id="KW-1133">Transmembrane helix</keyword>
<gene>
    <name evidence="5" type="ORF">FK267_01490</name>
    <name evidence="4" type="ORF">RMW62_06665</name>
</gene>
<feature type="transmembrane region" description="Helical" evidence="2">
    <location>
        <begin position="123"/>
        <end position="148"/>
    </location>
</feature>
<dbReference type="GeneID" id="64213945"/>
<dbReference type="Proteomes" id="UP001180729">
    <property type="component" value="Unassembled WGS sequence"/>
</dbReference>
<feature type="domain" description="DUF3566" evidence="3">
    <location>
        <begin position="45"/>
        <end position="164"/>
    </location>
</feature>
<dbReference type="Pfam" id="PF12089">
    <property type="entry name" value="DUF3566"/>
    <property type="match status" value="1"/>
</dbReference>
<evidence type="ECO:0000313" key="5">
    <source>
        <dbReference type="EMBL" id="TQD63284.1"/>
    </source>
</evidence>
<dbReference type="RefSeq" id="WP_029316099.1">
    <property type="nucleotide sequence ID" value="NZ_CAJZKH010000007.1"/>
</dbReference>
<dbReference type="Proteomes" id="UP000317942">
    <property type="component" value="Unassembled WGS sequence"/>
</dbReference>
<evidence type="ECO:0000313" key="4">
    <source>
        <dbReference type="EMBL" id="MDT0248762.1"/>
    </source>
</evidence>
<evidence type="ECO:0000313" key="6">
    <source>
        <dbReference type="Proteomes" id="UP000317942"/>
    </source>
</evidence>